<organism evidence="1 2">
    <name type="scientific">Hygrophoropsis aurantiaca</name>
    <dbReference type="NCBI Taxonomy" id="72124"/>
    <lineage>
        <taxon>Eukaryota</taxon>
        <taxon>Fungi</taxon>
        <taxon>Dikarya</taxon>
        <taxon>Basidiomycota</taxon>
        <taxon>Agaricomycotina</taxon>
        <taxon>Agaricomycetes</taxon>
        <taxon>Agaricomycetidae</taxon>
        <taxon>Boletales</taxon>
        <taxon>Coniophorineae</taxon>
        <taxon>Hygrophoropsidaceae</taxon>
        <taxon>Hygrophoropsis</taxon>
    </lineage>
</organism>
<dbReference type="Proteomes" id="UP000790377">
    <property type="component" value="Unassembled WGS sequence"/>
</dbReference>
<comment type="caution">
    <text evidence="1">The sequence shown here is derived from an EMBL/GenBank/DDBJ whole genome shotgun (WGS) entry which is preliminary data.</text>
</comment>
<gene>
    <name evidence="1" type="ORF">BJ138DRAFT_1149760</name>
</gene>
<name>A0ACB8AFT2_9AGAM</name>
<protein>
    <submittedName>
        <fullName evidence="1">Uncharacterized protein</fullName>
    </submittedName>
</protein>
<proteinExistence type="predicted"/>
<accession>A0ACB8AFT2</accession>
<keyword evidence="2" id="KW-1185">Reference proteome</keyword>
<dbReference type="EMBL" id="MU267666">
    <property type="protein sequence ID" value="KAH7911838.1"/>
    <property type="molecule type" value="Genomic_DNA"/>
</dbReference>
<evidence type="ECO:0000313" key="1">
    <source>
        <dbReference type="EMBL" id="KAH7911838.1"/>
    </source>
</evidence>
<evidence type="ECO:0000313" key="2">
    <source>
        <dbReference type="Proteomes" id="UP000790377"/>
    </source>
</evidence>
<sequence>MSLLQGVLRSQNDALEKKIPHSITSIPGSAPGDDDSDDELVNVVSLPGTPARSRAPSRPSSRPVSPSRRGFTRAVPTPFTSTKGPSLDPLKNFPTQVSQRIFRYLTISELAICSRVSRKWHKSQTINYVWFQHYRKENFHDDSLPPGKWTRRESKQNWRLTYLQSTSSRSADTTGLYSSTSPSHSGYQTPREINEERWRQEEMTSSRPGKMEMREMYKELGGRKSKGKTKLGSTGIRDRTGWEDVYE</sequence>
<reference evidence="1" key="1">
    <citation type="journal article" date="2021" name="New Phytol.">
        <title>Evolutionary innovations through gain and loss of genes in the ectomycorrhizal Boletales.</title>
        <authorList>
            <person name="Wu G."/>
            <person name="Miyauchi S."/>
            <person name="Morin E."/>
            <person name="Kuo A."/>
            <person name="Drula E."/>
            <person name="Varga T."/>
            <person name="Kohler A."/>
            <person name="Feng B."/>
            <person name="Cao Y."/>
            <person name="Lipzen A."/>
            <person name="Daum C."/>
            <person name="Hundley H."/>
            <person name="Pangilinan J."/>
            <person name="Johnson J."/>
            <person name="Barry K."/>
            <person name="LaButti K."/>
            <person name="Ng V."/>
            <person name="Ahrendt S."/>
            <person name="Min B."/>
            <person name="Choi I.G."/>
            <person name="Park H."/>
            <person name="Plett J.M."/>
            <person name="Magnuson J."/>
            <person name="Spatafora J.W."/>
            <person name="Nagy L.G."/>
            <person name="Henrissat B."/>
            <person name="Grigoriev I.V."/>
            <person name="Yang Z.L."/>
            <person name="Xu J."/>
            <person name="Martin F.M."/>
        </authorList>
    </citation>
    <scope>NUCLEOTIDE SEQUENCE</scope>
    <source>
        <strain evidence="1">ATCC 28755</strain>
    </source>
</reference>